<accession>F4RNV3</accession>
<dbReference type="InParanoid" id="F4RNV3"/>
<dbReference type="OrthoDB" id="160054at2759"/>
<dbReference type="PANTHER" id="PTHR35396:SF1">
    <property type="entry name" value="SMALL SECRETED PROTEIN"/>
    <property type="match status" value="1"/>
</dbReference>
<gene>
    <name evidence="3" type="ORF">MELLADRAFT_107296</name>
</gene>
<dbReference type="PANTHER" id="PTHR35396">
    <property type="entry name" value="SMALL SECRETED PROTEIN"/>
    <property type="match status" value="1"/>
</dbReference>
<feature type="signal peptide" evidence="2">
    <location>
        <begin position="1"/>
        <end position="26"/>
    </location>
</feature>
<evidence type="ECO:0000313" key="4">
    <source>
        <dbReference type="Proteomes" id="UP000001072"/>
    </source>
</evidence>
<reference evidence="4" key="1">
    <citation type="journal article" date="2011" name="Proc. Natl. Acad. Sci. U.S.A.">
        <title>Obligate biotrophy features unraveled by the genomic analysis of rust fungi.</title>
        <authorList>
            <person name="Duplessis S."/>
            <person name="Cuomo C.A."/>
            <person name="Lin Y.-C."/>
            <person name="Aerts A."/>
            <person name="Tisserant E."/>
            <person name="Veneault-Fourrey C."/>
            <person name="Joly D.L."/>
            <person name="Hacquard S."/>
            <person name="Amselem J."/>
            <person name="Cantarel B.L."/>
            <person name="Chiu R."/>
            <person name="Coutinho P.M."/>
            <person name="Feau N."/>
            <person name="Field M."/>
            <person name="Frey P."/>
            <person name="Gelhaye E."/>
            <person name="Goldberg J."/>
            <person name="Grabherr M.G."/>
            <person name="Kodira C.D."/>
            <person name="Kohler A."/>
            <person name="Kuees U."/>
            <person name="Lindquist E.A."/>
            <person name="Lucas S.M."/>
            <person name="Mago R."/>
            <person name="Mauceli E."/>
            <person name="Morin E."/>
            <person name="Murat C."/>
            <person name="Pangilinan J.L."/>
            <person name="Park R."/>
            <person name="Pearson M."/>
            <person name="Quesneville H."/>
            <person name="Rouhier N."/>
            <person name="Sakthikumar S."/>
            <person name="Salamov A.A."/>
            <person name="Schmutz J."/>
            <person name="Selles B."/>
            <person name="Shapiro H."/>
            <person name="Tanguay P."/>
            <person name="Tuskan G.A."/>
            <person name="Henrissat B."/>
            <person name="Van de Peer Y."/>
            <person name="Rouze P."/>
            <person name="Ellis J.G."/>
            <person name="Dodds P.N."/>
            <person name="Schein J.E."/>
            <person name="Zhong S."/>
            <person name="Hamelin R.C."/>
            <person name="Grigoriev I.V."/>
            <person name="Szabo L.J."/>
            <person name="Martin F."/>
        </authorList>
    </citation>
    <scope>NUCLEOTIDE SEQUENCE [LARGE SCALE GENOMIC DNA]</scope>
    <source>
        <strain evidence="4">98AG31 / pathotype 3-4-7</strain>
    </source>
</reference>
<dbReference type="STRING" id="747676.F4RNV3"/>
<dbReference type="AlphaFoldDB" id="F4RNV3"/>
<dbReference type="VEuPathDB" id="FungiDB:MELLADRAFT_107296"/>
<keyword evidence="2" id="KW-0732">Signal</keyword>
<proteinExistence type="predicted"/>
<feature type="region of interest" description="Disordered" evidence="1">
    <location>
        <begin position="163"/>
        <end position="249"/>
    </location>
</feature>
<dbReference type="GeneID" id="18923126"/>
<dbReference type="KEGG" id="mlr:MELLADRAFT_107296"/>
<evidence type="ECO:0000313" key="3">
    <source>
        <dbReference type="EMBL" id="EGG05810.1"/>
    </source>
</evidence>
<evidence type="ECO:0000256" key="1">
    <source>
        <dbReference type="SAM" id="MobiDB-lite"/>
    </source>
</evidence>
<dbReference type="EMBL" id="GL883111">
    <property type="protein sequence ID" value="EGG05810.1"/>
    <property type="molecule type" value="Genomic_DNA"/>
</dbReference>
<feature type="compositionally biased region" description="Basic and acidic residues" evidence="1">
    <location>
        <begin position="236"/>
        <end position="249"/>
    </location>
</feature>
<feature type="chain" id="PRO_5003320917" evidence="2">
    <location>
        <begin position="27"/>
        <end position="249"/>
    </location>
</feature>
<dbReference type="RefSeq" id="XP_007410866.1">
    <property type="nucleotide sequence ID" value="XM_007410804.1"/>
</dbReference>
<organism evidence="4">
    <name type="scientific">Melampsora larici-populina (strain 98AG31 / pathotype 3-4-7)</name>
    <name type="common">Poplar leaf rust fungus</name>
    <dbReference type="NCBI Taxonomy" id="747676"/>
    <lineage>
        <taxon>Eukaryota</taxon>
        <taxon>Fungi</taxon>
        <taxon>Dikarya</taxon>
        <taxon>Basidiomycota</taxon>
        <taxon>Pucciniomycotina</taxon>
        <taxon>Pucciniomycetes</taxon>
        <taxon>Pucciniales</taxon>
        <taxon>Melampsoraceae</taxon>
        <taxon>Melampsora</taxon>
    </lineage>
</organism>
<sequence>MSTRSYTSTSSMILVICCLFFTVVQANWDEATGFVHDHKVSPGWMAKNPPKSCSKNIQLAECSHNTRNAFPNVQFMAVFTVDHSKDTYHGCSYGSCCYFSAFPPVTELVSDPTNSHIFVWHNLGGFKGLGTNPIANPQTGTFGYEDGTTGKYIDGPPNRATYQAGHDSKYPGFKLPPAWPATMPMPAQKNAHPSCGKPGEPNKDPNPTGKPGGGQSAKPNEVESKSKQTSSKSTPTKKDSEKRHQINLE</sequence>
<dbReference type="HOGENOM" id="CLU_073655_0_0_1"/>
<keyword evidence="4" id="KW-1185">Reference proteome</keyword>
<name>F4RNV3_MELLP</name>
<evidence type="ECO:0000256" key="2">
    <source>
        <dbReference type="SAM" id="SignalP"/>
    </source>
</evidence>
<dbReference type="Proteomes" id="UP000001072">
    <property type="component" value="Unassembled WGS sequence"/>
</dbReference>
<protein>
    <submittedName>
        <fullName evidence="3">Secreted protein</fullName>
    </submittedName>
</protein>